<dbReference type="Pfam" id="PF07884">
    <property type="entry name" value="VKOR"/>
    <property type="match status" value="1"/>
</dbReference>
<dbReference type="GO" id="GO:0048038">
    <property type="term" value="F:quinone binding"/>
    <property type="evidence" value="ECO:0007669"/>
    <property type="project" value="UniProtKB-KW"/>
</dbReference>
<evidence type="ECO:0000256" key="8">
    <source>
        <dbReference type="ARBA" id="ARBA00023157"/>
    </source>
</evidence>
<feature type="domain" description="Vitamin K epoxide reductase" evidence="11">
    <location>
        <begin position="4"/>
        <end position="137"/>
    </location>
</feature>
<evidence type="ECO:0000256" key="5">
    <source>
        <dbReference type="ARBA" id="ARBA00022989"/>
    </source>
</evidence>
<dbReference type="GO" id="GO:0016020">
    <property type="term" value="C:membrane"/>
    <property type="evidence" value="ECO:0007669"/>
    <property type="project" value="UniProtKB-SubCell"/>
</dbReference>
<keyword evidence="5 10" id="KW-1133">Transmembrane helix</keyword>
<dbReference type="AlphaFoldDB" id="A0A6J4U7K5"/>
<evidence type="ECO:0000256" key="4">
    <source>
        <dbReference type="ARBA" id="ARBA00022719"/>
    </source>
</evidence>
<evidence type="ECO:0000313" key="12">
    <source>
        <dbReference type="EMBL" id="CAA9542683.1"/>
    </source>
</evidence>
<accession>A0A6J4U7K5</accession>
<dbReference type="SMART" id="SM00756">
    <property type="entry name" value="VKc"/>
    <property type="match status" value="1"/>
</dbReference>
<evidence type="ECO:0000259" key="11">
    <source>
        <dbReference type="SMART" id="SM00756"/>
    </source>
</evidence>
<keyword evidence="4" id="KW-0874">Quinone</keyword>
<evidence type="ECO:0000256" key="2">
    <source>
        <dbReference type="ARBA" id="ARBA00006214"/>
    </source>
</evidence>
<keyword evidence="3 10" id="KW-0812">Transmembrane</keyword>
<dbReference type="PANTHER" id="PTHR34573:SF1">
    <property type="entry name" value="VITAMIN K EPOXIDE REDUCTASE DOMAIN-CONTAINING PROTEIN"/>
    <property type="match status" value="1"/>
</dbReference>
<evidence type="ECO:0000256" key="3">
    <source>
        <dbReference type="ARBA" id="ARBA00022692"/>
    </source>
</evidence>
<name>A0A6J4U7K5_9BACT</name>
<keyword evidence="8" id="KW-1015">Disulfide bond</keyword>
<keyword evidence="9" id="KW-0676">Redox-active center</keyword>
<proteinExistence type="inferred from homology"/>
<dbReference type="InterPro" id="IPR038354">
    <property type="entry name" value="VKOR_sf"/>
</dbReference>
<feature type="transmembrane region" description="Helical" evidence="10">
    <location>
        <begin position="109"/>
        <end position="132"/>
    </location>
</feature>
<evidence type="ECO:0000256" key="6">
    <source>
        <dbReference type="ARBA" id="ARBA00023002"/>
    </source>
</evidence>
<evidence type="ECO:0000256" key="1">
    <source>
        <dbReference type="ARBA" id="ARBA00004141"/>
    </source>
</evidence>
<evidence type="ECO:0000256" key="7">
    <source>
        <dbReference type="ARBA" id="ARBA00023136"/>
    </source>
</evidence>
<dbReference type="EMBL" id="CADCWG010000062">
    <property type="protein sequence ID" value="CAA9542683.1"/>
    <property type="molecule type" value="Genomic_DNA"/>
</dbReference>
<dbReference type="InterPro" id="IPR044698">
    <property type="entry name" value="VKOR/LTO1"/>
</dbReference>
<gene>
    <name evidence="12" type="ORF">AVDCRST_MAG49-974</name>
</gene>
<comment type="similarity">
    <text evidence="2">Belongs to the VKOR family.</text>
</comment>
<sequence>MRGVSAWALASAVCALAGVGVAGYLTVAHYDDAALVCGLGDCHTVQSSRYAEIAGVPIAVLGLGMYLALLGLGAARWRRPTWAGTLTALAFALALAGALYAAFLTYVEVAVIDAICQWCVASALLTVGVLAAEGIGVARTTLAVPTDG</sequence>
<protein>
    <recommendedName>
        <fullName evidence="11">Vitamin K epoxide reductase domain-containing protein</fullName>
    </recommendedName>
</protein>
<organism evidence="12">
    <name type="scientific">uncultured Thermomicrobiales bacterium</name>
    <dbReference type="NCBI Taxonomy" id="1645740"/>
    <lineage>
        <taxon>Bacteria</taxon>
        <taxon>Pseudomonadati</taxon>
        <taxon>Thermomicrobiota</taxon>
        <taxon>Thermomicrobia</taxon>
        <taxon>Thermomicrobiales</taxon>
        <taxon>environmental samples</taxon>
    </lineage>
</organism>
<keyword evidence="6" id="KW-0560">Oxidoreductase</keyword>
<dbReference type="CDD" id="cd12916">
    <property type="entry name" value="VKOR_1"/>
    <property type="match status" value="1"/>
</dbReference>
<reference evidence="12" key="1">
    <citation type="submission" date="2020-02" db="EMBL/GenBank/DDBJ databases">
        <authorList>
            <person name="Meier V. D."/>
        </authorList>
    </citation>
    <scope>NUCLEOTIDE SEQUENCE</scope>
    <source>
        <strain evidence="12">AVDCRST_MAG49</strain>
    </source>
</reference>
<dbReference type="Gene3D" id="1.20.1440.130">
    <property type="entry name" value="VKOR domain"/>
    <property type="match status" value="1"/>
</dbReference>
<evidence type="ECO:0000256" key="9">
    <source>
        <dbReference type="ARBA" id="ARBA00023284"/>
    </source>
</evidence>
<dbReference type="PANTHER" id="PTHR34573">
    <property type="entry name" value="VKC DOMAIN-CONTAINING PROTEIN"/>
    <property type="match status" value="1"/>
</dbReference>
<comment type="subcellular location">
    <subcellularLocation>
        <location evidence="1">Membrane</location>
        <topology evidence="1">Multi-pass membrane protein</topology>
    </subcellularLocation>
</comment>
<dbReference type="InterPro" id="IPR012932">
    <property type="entry name" value="VKOR"/>
</dbReference>
<keyword evidence="7 10" id="KW-0472">Membrane</keyword>
<evidence type="ECO:0000256" key="10">
    <source>
        <dbReference type="SAM" id="Phobius"/>
    </source>
</evidence>
<dbReference type="GO" id="GO:0016491">
    <property type="term" value="F:oxidoreductase activity"/>
    <property type="evidence" value="ECO:0007669"/>
    <property type="project" value="UniProtKB-KW"/>
</dbReference>
<feature type="transmembrane region" description="Helical" evidence="10">
    <location>
        <begin position="82"/>
        <end position="103"/>
    </location>
</feature>
<feature type="transmembrane region" description="Helical" evidence="10">
    <location>
        <begin position="53"/>
        <end position="75"/>
    </location>
</feature>